<evidence type="ECO:0000256" key="3">
    <source>
        <dbReference type="ARBA" id="ARBA00012929"/>
    </source>
</evidence>
<dbReference type="GO" id="GO:0005829">
    <property type="term" value="C:cytosol"/>
    <property type="evidence" value="ECO:0007669"/>
    <property type="project" value="TreeGrafter"/>
</dbReference>
<sequence>MRRVVVTGAGGQLGVELLRRIPEGVEATGLDRSALDLADRDAVLATMQRIEPAAIINAGAYTAVDRAETESEAAYRANAEGPRHLAAAAAAVGARLLHVSTDFVFDGRKSSPYMPDDATAPLGVYGASKLAGEQAVHETAGVDALIVRTGWVYSAHGQNFVRTMLRVMRERPEVRVVADQVGTPTSTATLAETLWTLLGREAPAGTYHCSDAGAASWYDFACAIRELAQAHSGEKLAPVQPIATADYPTPARRPAYSVLDKTATWAITGAAPHWREPLRAVIETLLPAP</sequence>
<accession>A0A318E9V4</accession>
<evidence type="ECO:0000313" key="9">
    <source>
        <dbReference type="Proteomes" id="UP000248330"/>
    </source>
</evidence>
<dbReference type="EMBL" id="QICN01000008">
    <property type="protein sequence ID" value="PXV66203.1"/>
    <property type="molecule type" value="Genomic_DNA"/>
</dbReference>
<evidence type="ECO:0000256" key="2">
    <source>
        <dbReference type="ARBA" id="ARBA00010944"/>
    </source>
</evidence>
<dbReference type="Proteomes" id="UP000248330">
    <property type="component" value="Unassembled WGS sequence"/>
</dbReference>
<dbReference type="GO" id="GO:0008831">
    <property type="term" value="F:dTDP-4-dehydrorhamnose reductase activity"/>
    <property type="evidence" value="ECO:0007669"/>
    <property type="project" value="UniProtKB-EC"/>
</dbReference>
<dbReference type="EC" id="1.1.1.133" evidence="3 6"/>
<comment type="cofactor">
    <cofactor evidence="6">
        <name>Mg(2+)</name>
        <dbReference type="ChEBI" id="CHEBI:18420"/>
    </cofactor>
    <text evidence="6">Binds 1 Mg(2+) ion per monomer.</text>
</comment>
<dbReference type="PANTHER" id="PTHR10491:SF4">
    <property type="entry name" value="METHIONINE ADENOSYLTRANSFERASE 2 SUBUNIT BETA"/>
    <property type="match status" value="1"/>
</dbReference>
<comment type="function">
    <text evidence="6">Catalyzes the reduction of dTDP-6-deoxy-L-lyxo-4-hexulose to yield dTDP-L-rhamnose.</text>
</comment>
<dbReference type="RefSeq" id="WP_110265961.1">
    <property type="nucleotide sequence ID" value="NZ_CAKZQT010000032.1"/>
</dbReference>
<reference evidence="8 9" key="1">
    <citation type="submission" date="2018-04" db="EMBL/GenBank/DDBJ databases">
        <title>Genomic Encyclopedia of Type Strains, Phase IV (KMG-IV): sequencing the most valuable type-strain genomes for metagenomic binning, comparative biology and taxonomic classification.</title>
        <authorList>
            <person name="Goeker M."/>
        </authorList>
    </citation>
    <scope>NUCLEOTIDE SEQUENCE [LARGE SCALE GENOMIC DNA]</scope>
    <source>
        <strain evidence="8 9">DSM 104150</strain>
    </source>
</reference>
<dbReference type="UniPathway" id="UPA00281"/>
<dbReference type="InterPro" id="IPR005913">
    <property type="entry name" value="dTDP_dehydrorham_reduct"/>
</dbReference>
<proteinExistence type="inferred from homology"/>
<comment type="similarity">
    <text evidence="2 6">Belongs to the dTDP-4-dehydrorhamnose reductase family.</text>
</comment>
<keyword evidence="9" id="KW-1185">Reference proteome</keyword>
<dbReference type="OrthoDB" id="9803892at2"/>
<evidence type="ECO:0000256" key="6">
    <source>
        <dbReference type="RuleBase" id="RU364082"/>
    </source>
</evidence>
<keyword evidence="6" id="KW-0560">Oxidoreductase</keyword>
<comment type="pathway">
    <text evidence="1 6">Carbohydrate biosynthesis; dTDP-L-rhamnose biosynthesis.</text>
</comment>
<dbReference type="CDD" id="cd05254">
    <property type="entry name" value="dTDP_HR_like_SDR_e"/>
    <property type="match status" value="1"/>
</dbReference>
<dbReference type="Gene3D" id="3.40.50.720">
    <property type="entry name" value="NAD(P)-binding Rossmann-like Domain"/>
    <property type="match status" value="1"/>
</dbReference>
<feature type="domain" description="RmlD-like substrate binding" evidence="7">
    <location>
        <begin position="3"/>
        <end position="285"/>
    </location>
</feature>
<dbReference type="UniPathway" id="UPA00124"/>
<evidence type="ECO:0000256" key="1">
    <source>
        <dbReference type="ARBA" id="ARBA00004781"/>
    </source>
</evidence>
<evidence type="ECO:0000313" key="8">
    <source>
        <dbReference type="EMBL" id="PXV66203.1"/>
    </source>
</evidence>
<dbReference type="SUPFAM" id="SSF51735">
    <property type="entry name" value="NAD(P)-binding Rossmann-fold domains"/>
    <property type="match status" value="1"/>
</dbReference>
<comment type="caution">
    <text evidence="8">The sequence shown here is derived from an EMBL/GenBank/DDBJ whole genome shotgun (WGS) entry which is preliminary data.</text>
</comment>
<dbReference type="AlphaFoldDB" id="A0A318E9V4"/>
<dbReference type="NCBIfam" id="TIGR01214">
    <property type="entry name" value="rmlD"/>
    <property type="match status" value="1"/>
</dbReference>
<evidence type="ECO:0000259" key="7">
    <source>
        <dbReference type="Pfam" id="PF04321"/>
    </source>
</evidence>
<dbReference type="InterPro" id="IPR036291">
    <property type="entry name" value="NAD(P)-bd_dom_sf"/>
</dbReference>
<keyword evidence="6" id="KW-0521">NADP</keyword>
<dbReference type="Pfam" id="PF04321">
    <property type="entry name" value="RmlD_sub_bind"/>
    <property type="match status" value="1"/>
</dbReference>
<evidence type="ECO:0000256" key="5">
    <source>
        <dbReference type="ARBA" id="ARBA00048200"/>
    </source>
</evidence>
<dbReference type="InterPro" id="IPR029903">
    <property type="entry name" value="RmlD-like-bd"/>
</dbReference>
<dbReference type="GO" id="GO:0019305">
    <property type="term" value="P:dTDP-rhamnose biosynthetic process"/>
    <property type="evidence" value="ECO:0007669"/>
    <property type="project" value="UniProtKB-UniPathway"/>
</dbReference>
<comment type="catalytic activity">
    <reaction evidence="5 6">
        <text>dTDP-beta-L-rhamnose + NADP(+) = dTDP-4-dehydro-beta-L-rhamnose + NADPH + H(+)</text>
        <dbReference type="Rhea" id="RHEA:21796"/>
        <dbReference type="ChEBI" id="CHEBI:15378"/>
        <dbReference type="ChEBI" id="CHEBI:57510"/>
        <dbReference type="ChEBI" id="CHEBI:57783"/>
        <dbReference type="ChEBI" id="CHEBI:58349"/>
        <dbReference type="ChEBI" id="CHEBI:62830"/>
        <dbReference type="EC" id="1.1.1.133"/>
    </reaction>
</comment>
<protein>
    <recommendedName>
        <fullName evidence="4 6">dTDP-4-dehydrorhamnose reductase</fullName>
        <ecNumber evidence="3 6">1.1.1.133</ecNumber>
    </recommendedName>
</protein>
<name>A0A318E9V4_9GAMM</name>
<dbReference type="PANTHER" id="PTHR10491">
    <property type="entry name" value="DTDP-4-DEHYDRORHAMNOSE REDUCTASE"/>
    <property type="match status" value="1"/>
</dbReference>
<organism evidence="8 9">
    <name type="scientific">Sinimarinibacterium flocculans</name>
    <dbReference type="NCBI Taxonomy" id="985250"/>
    <lineage>
        <taxon>Bacteria</taxon>
        <taxon>Pseudomonadati</taxon>
        <taxon>Pseudomonadota</taxon>
        <taxon>Gammaproteobacteria</taxon>
        <taxon>Nevskiales</taxon>
        <taxon>Nevskiaceae</taxon>
        <taxon>Sinimarinibacterium</taxon>
    </lineage>
</organism>
<evidence type="ECO:0000256" key="4">
    <source>
        <dbReference type="ARBA" id="ARBA00017099"/>
    </source>
</evidence>
<dbReference type="GO" id="GO:0009243">
    <property type="term" value="P:O antigen biosynthetic process"/>
    <property type="evidence" value="ECO:0007669"/>
    <property type="project" value="UniProtKB-UniPathway"/>
</dbReference>
<gene>
    <name evidence="8" type="ORF">C8D93_108178</name>
</gene>
<dbReference type="Gene3D" id="3.90.25.10">
    <property type="entry name" value="UDP-galactose 4-epimerase, domain 1"/>
    <property type="match status" value="1"/>
</dbReference>